<comment type="caution">
    <text evidence="6">The sequence shown here is derived from an EMBL/GenBank/DDBJ whole genome shotgun (WGS) entry which is preliminary data.</text>
</comment>
<evidence type="ECO:0000313" key="6">
    <source>
        <dbReference type="EMBL" id="MBP1903495.1"/>
    </source>
</evidence>
<accession>A0ABS4FLP2</accession>
<evidence type="ECO:0000256" key="5">
    <source>
        <dbReference type="PROSITE-ProRule" id="PRU00418"/>
    </source>
</evidence>
<protein>
    <submittedName>
        <fullName evidence="6">PTS system cellobiose-specific IIA component</fullName>
    </submittedName>
</protein>
<evidence type="ECO:0000256" key="2">
    <source>
        <dbReference type="ARBA" id="ARBA00022597"/>
    </source>
</evidence>
<dbReference type="Pfam" id="PF02255">
    <property type="entry name" value="PTS_IIA"/>
    <property type="match status" value="1"/>
</dbReference>
<organism evidence="6 7">
    <name type="scientific">Paenibacillus turicensis</name>
    <dbReference type="NCBI Taxonomy" id="160487"/>
    <lineage>
        <taxon>Bacteria</taxon>
        <taxon>Bacillati</taxon>
        <taxon>Bacillota</taxon>
        <taxon>Bacilli</taxon>
        <taxon>Bacillales</taxon>
        <taxon>Paenibacillaceae</taxon>
        <taxon>Paenibacillus</taxon>
    </lineage>
</organism>
<keyword evidence="2" id="KW-0762">Sugar transport</keyword>
<keyword evidence="1" id="KW-0813">Transport</keyword>
<evidence type="ECO:0000256" key="1">
    <source>
        <dbReference type="ARBA" id="ARBA00022448"/>
    </source>
</evidence>
<gene>
    <name evidence="6" type="ORF">J2Z32_000107</name>
</gene>
<proteinExistence type="predicted"/>
<dbReference type="InterPro" id="IPR003188">
    <property type="entry name" value="PTS_IIA_lac/cel"/>
</dbReference>
<dbReference type="Proteomes" id="UP001519272">
    <property type="component" value="Unassembled WGS sequence"/>
</dbReference>
<keyword evidence="3" id="KW-0808">Transferase</keyword>
<keyword evidence="7" id="KW-1185">Reference proteome</keyword>
<name>A0ABS4FLP2_9BACL</name>
<evidence type="ECO:0000256" key="4">
    <source>
        <dbReference type="ARBA" id="ARBA00022683"/>
    </source>
</evidence>
<dbReference type="PROSITE" id="PS51095">
    <property type="entry name" value="PTS_EIIA_TYPE_3"/>
    <property type="match status" value="1"/>
</dbReference>
<evidence type="ECO:0000313" key="7">
    <source>
        <dbReference type="Proteomes" id="UP001519272"/>
    </source>
</evidence>
<dbReference type="RefSeq" id="WP_210087200.1">
    <property type="nucleotide sequence ID" value="NZ_JAGGKG010000001.1"/>
</dbReference>
<dbReference type="PANTHER" id="PTHR34382:SF7">
    <property type="entry name" value="PTS SYSTEM N,N'-DIACETYLCHITOBIOSE-SPECIFIC EIIA COMPONENT"/>
    <property type="match status" value="1"/>
</dbReference>
<dbReference type="SUPFAM" id="SSF46973">
    <property type="entry name" value="Enzyme IIa from lactose specific PTS, IIa-lac"/>
    <property type="match status" value="1"/>
</dbReference>
<dbReference type="PIRSF" id="PIRSF000699">
    <property type="entry name" value="PTS_IILac_III"/>
    <property type="match status" value="1"/>
</dbReference>
<feature type="modified residue" description="Phosphohistidine; by HPr" evidence="5">
    <location>
        <position position="75"/>
    </location>
</feature>
<dbReference type="PANTHER" id="PTHR34382">
    <property type="entry name" value="PTS SYSTEM N,N'-DIACETYLCHITOBIOSE-SPECIFIC EIIA COMPONENT"/>
    <property type="match status" value="1"/>
</dbReference>
<dbReference type="EMBL" id="JAGGKG010000001">
    <property type="protein sequence ID" value="MBP1903495.1"/>
    <property type="molecule type" value="Genomic_DNA"/>
</dbReference>
<reference evidence="6 7" key="1">
    <citation type="submission" date="2021-03" db="EMBL/GenBank/DDBJ databases">
        <title>Genomic Encyclopedia of Type Strains, Phase IV (KMG-IV): sequencing the most valuable type-strain genomes for metagenomic binning, comparative biology and taxonomic classification.</title>
        <authorList>
            <person name="Goeker M."/>
        </authorList>
    </citation>
    <scope>NUCLEOTIDE SEQUENCE [LARGE SCALE GENOMIC DNA]</scope>
    <source>
        <strain evidence="6 7">DSM 14349</strain>
    </source>
</reference>
<keyword evidence="4" id="KW-0598">Phosphotransferase system</keyword>
<sequence length="112" mass="12601">MNYEQIIMQIIANSGEARSKSLKAARIAREGEFEQAADFLKQAKDNLTAAHKVQTQLIQAEGRGEKTEISILMIHAQDHLMNALTVRELVVELVEEAKARKQLEEKMKGLVN</sequence>
<dbReference type="CDD" id="cd00215">
    <property type="entry name" value="PTS_IIA_lac"/>
    <property type="match status" value="1"/>
</dbReference>
<dbReference type="InterPro" id="IPR036542">
    <property type="entry name" value="PTS_IIA_lac/cel_sf"/>
</dbReference>
<evidence type="ECO:0000256" key="3">
    <source>
        <dbReference type="ARBA" id="ARBA00022679"/>
    </source>
</evidence>
<dbReference type="Gene3D" id="1.20.58.80">
    <property type="entry name" value="Phosphotransferase system, lactose/cellobiose-type IIA subunit"/>
    <property type="match status" value="1"/>
</dbReference>